<dbReference type="SMART" id="SM00213">
    <property type="entry name" value="UBQ"/>
    <property type="match status" value="2"/>
</dbReference>
<dbReference type="PANTHER" id="PTHR10666">
    <property type="entry name" value="UBIQUITIN"/>
    <property type="match status" value="1"/>
</dbReference>
<dbReference type="CDD" id="cd17039">
    <property type="entry name" value="Ubl_ubiquitin_like"/>
    <property type="match status" value="1"/>
</dbReference>
<protein>
    <recommendedName>
        <fullName evidence="2">Ubiquitin-like domain-containing protein</fullName>
    </recommendedName>
</protein>
<sequence>MKFTVTTHIGSKIVLEVEDNDSIEHGEIKINAGCTLSDYNISMKFTKREKTAEQETDQNEKEDERSVQVEKEEPTKMQIKIEANDGKKYNLTVDKGYTIEQVKAVILDSSALLNDQQSLSFNGAILDDKKTISDYNIQTNAVLKLMNRMPDKMTIFIRTVENKRFRIDVENNATVLKIKRRIMELLKYPVEQQILRYGSMIFENHQLFTAYKMPAESTLDLVVFPQNPPNKGK</sequence>
<organism evidence="3 4">
    <name type="scientific">Diploscapter pachys</name>
    <dbReference type="NCBI Taxonomy" id="2018661"/>
    <lineage>
        <taxon>Eukaryota</taxon>
        <taxon>Metazoa</taxon>
        <taxon>Ecdysozoa</taxon>
        <taxon>Nematoda</taxon>
        <taxon>Chromadorea</taxon>
        <taxon>Rhabditida</taxon>
        <taxon>Rhabditina</taxon>
        <taxon>Rhabditomorpha</taxon>
        <taxon>Rhabditoidea</taxon>
        <taxon>Rhabditidae</taxon>
        <taxon>Diploscapter</taxon>
    </lineage>
</organism>
<keyword evidence="4" id="KW-1185">Reference proteome</keyword>
<dbReference type="STRING" id="2018661.A0A2A2KCI5"/>
<name>A0A2A2KCI5_9BILA</name>
<dbReference type="InterPro" id="IPR029071">
    <property type="entry name" value="Ubiquitin-like_domsf"/>
</dbReference>
<dbReference type="Proteomes" id="UP000218231">
    <property type="component" value="Unassembled WGS sequence"/>
</dbReference>
<proteinExistence type="predicted"/>
<dbReference type="PROSITE" id="PS50053">
    <property type="entry name" value="UBIQUITIN_2"/>
    <property type="match status" value="2"/>
</dbReference>
<dbReference type="Pfam" id="PF00240">
    <property type="entry name" value="ubiquitin"/>
    <property type="match status" value="2"/>
</dbReference>
<evidence type="ECO:0000313" key="4">
    <source>
        <dbReference type="Proteomes" id="UP000218231"/>
    </source>
</evidence>
<evidence type="ECO:0000259" key="2">
    <source>
        <dbReference type="PROSITE" id="PS50053"/>
    </source>
</evidence>
<dbReference type="InterPro" id="IPR000626">
    <property type="entry name" value="Ubiquitin-like_dom"/>
</dbReference>
<evidence type="ECO:0000256" key="1">
    <source>
        <dbReference type="SAM" id="MobiDB-lite"/>
    </source>
</evidence>
<dbReference type="Gene3D" id="3.10.20.90">
    <property type="entry name" value="Phosphatidylinositol 3-kinase Catalytic Subunit, Chain A, domain 1"/>
    <property type="match status" value="2"/>
</dbReference>
<evidence type="ECO:0000313" key="3">
    <source>
        <dbReference type="EMBL" id="PAV71637.1"/>
    </source>
</evidence>
<dbReference type="SUPFAM" id="SSF54236">
    <property type="entry name" value="Ubiquitin-like"/>
    <property type="match status" value="2"/>
</dbReference>
<reference evidence="3 4" key="1">
    <citation type="journal article" date="2017" name="Curr. Biol.">
        <title>Genome architecture and evolution of a unichromosomal asexual nematode.</title>
        <authorList>
            <person name="Fradin H."/>
            <person name="Zegar C."/>
            <person name="Gutwein M."/>
            <person name="Lucas J."/>
            <person name="Kovtun M."/>
            <person name="Corcoran D."/>
            <person name="Baugh L.R."/>
            <person name="Kiontke K."/>
            <person name="Gunsalus K."/>
            <person name="Fitch D.H."/>
            <person name="Piano F."/>
        </authorList>
    </citation>
    <scope>NUCLEOTIDE SEQUENCE [LARGE SCALE GENOMIC DNA]</scope>
    <source>
        <strain evidence="3">PF1309</strain>
    </source>
</reference>
<dbReference type="OrthoDB" id="417450at2759"/>
<feature type="region of interest" description="Disordered" evidence="1">
    <location>
        <begin position="50"/>
        <end position="75"/>
    </location>
</feature>
<dbReference type="InterPro" id="IPR019956">
    <property type="entry name" value="Ubiquitin_dom"/>
</dbReference>
<gene>
    <name evidence="3" type="ORF">WR25_21921</name>
</gene>
<comment type="caution">
    <text evidence="3">The sequence shown here is derived from an EMBL/GenBank/DDBJ whole genome shotgun (WGS) entry which is preliminary data.</text>
</comment>
<dbReference type="AlphaFoldDB" id="A0A2A2KCI5"/>
<feature type="domain" description="Ubiquitin-like" evidence="2">
    <location>
        <begin position="153"/>
        <end position="223"/>
    </location>
</feature>
<dbReference type="PRINTS" id="PR00348">
    <property type="entry name" value="UBIQUITIN"/>
</dbReference>
<dbReference type="EMBL" id="LIAE01008961">
    <property type="protein sequence ID" value="PAV71637.1"/>
    <property type="molecule type" value="Genomic_DNA"/>
</dbReference>
<feature type="domain" description="Ubiquitin-like" evidence="2">
    <location>
        <begin position="77"/>
        <end position="152"/>
    </location>
</feature>
<dbReference type="InterPro" id="IPR050158">
    <property type="entry name" value="Ubiquitin_ubiquitin-like"/>
</dbReference>
<accession>A0A2A2KCI5</accession>